<dbReference type="AlphaFoldDB" id="A0A914QN58"/>
<sequence length="124" mass="13972">MVSPRKFTIENNGKAITGIFNDEIGVRCTIQDKSCNVKRKNTTIARFLKFRFPIPSSPSTITKMKGVDWYLCLDTGGVLTLKHHSVIDRSDYILAEMKSQSEFCLAPDVKTNLTVSFNNDEPIL</sequence>
<evidence type="ECO:0000313" key="2">
    <source>
        <dbReference type="WBParaSite" id="PDA_v2.g31361.t1"/>
    </source>
</evidence>
<organism evidence="1 2">
    <name type="scientific">Panagrolaimus davidi</name>
    <dbReference type="NCBI Taxonomy" id="227884"/>
    <lineage>
        <taxon>Eukaryota</taxon>
        <taxon>Metazoa</taxon>
        <taxon>Ecdysozoa</taxon>
        <taxon>Nematoda</taxon>
        <taxon>Chromadorea</taxon>
        <taxon>Rhabditida</taxon>
        <taxon>Tylenchina</taxon>
        <taxon>Panagrolaimomorpha</taxon>
        <taxon>Panagrolaimoidea</taxon>
        <taxon>Panagrolaimidae</taxon>
        <taxon>Panagrolaimus</taxon>
    </lineage>
</organism>
<protein>
    <submittedName>
        <fullName evidence="2">Uncharacterized protein</fullName>
    </submittedName>
</protein>
<name>A0A914QN58_9BILA</name>
<evidence type="ECO:0000313" key="1">
    <source>
        <dbReference type="Proteomes" id="UP000887578"/>
    </source>
</evidence>
<accession>A0A914QN58</accession>
<proteinExistence type="predicted"/>
<keyword evidence="1" id="KW-1185">Reference proteome</keyword>
<dbReference type="Proteomes" id="UP000887578">
    <property type="component" value="Unplaced"/>
</dbReference>
<reference evidence="2" key="1">
    <citation type="submission" date="2022-11" db="UniProtKB">
        <authorList>
            <consortium name="WormBaseParasite"/>
        </authorList>
    </citation>
    <scope>IDENTIFICATION</scope>
</reference>
<dbReference type="WBParaSite" id="PDA_v2.g31361.t1">
    <property type="protein sequence ID" value="PDA_v2.g31361.t1"/>
    <property type="gene ID" value="PDA_v2.g31361"/>
</dbReference>